<protein>
    <submittedName>
        <fullName evidence="2">Uncharacterized protein</fullName>
    </submittedName>
</protein>
<evidence type="ECO:0000313" key="2">
    <source>
        <dbReference type="EMBL" id="ADG97071.1"/>
    </source>
</evidence>
<keyword evidence="3" id="KW-1185">Reference proteome</keyword>
<dbReference type="Proteomes" id="UP000002247">
    <property type="component" value="Chromosome"/>
</dbReference>
<feature type="signal peptide" evidence="1">
    <location>
        <begin position="1"/>
        <end position="28"/>
    </location>
</feature>
<proteinExistence type="predicted"/>
<dbReference type="STRING" id="640132.Srot_0589"/>
<accession>D6ZCM9</accession>
<dbReference type="EMBL" id="CP001958">
    <property type="protein sequence ID" value="ADG97071.1"/>
    <property type="molecule type" value="Genomic_DNA"/>
</dbReference>
<name>D6ZCM9_SEGRD</name>
<dbReference type="RefSeq" id="WP_013137527.1">
    <property type="nucleotide sequence ID" value="NC_014168.1"/>
</dbReference>
<keyword evidence="1" id="KW-0732">Signal</keyword>
<evidence type="ECO:0000313" key="3">
    <source>
        <dbReference type="Proteomes" id="UP000002247"/>
    </source>
</evidence>
<dbReference type="KEGG" id="srt:Srot_0589"/>
<organism evidence="2 3">
    <name type="scientific">Segniliparus rotundus (strain ATCC BAA-972 / CDC 1076 / CIP 108378 / DSM 44985 / JCM 13578)</name>
    <dbReference type="NCBI Taxonomy" id="640132"/>
    <lineage>
        <taxon>Bacteria</taxon>
        <taxon>Bacillati</taxon>
        <taxon>Actinomycetota</taxon>
        <taxon>Actinomycetes</taxon>
        <taxon>Mycobacteriales</taxon>
        <taxon>Segniliparaceae</taxon>
        <taxon>Segniliparus</taxon>
    </lineage>
</organism>
<evidence type="ECO:0000256" key="1">
    <source>
        <dbReference type="SAM" id="SignalP"/>
    </source>
</evidence>
<feature type="chain" id="PRO_5039108676" evidence="1">
    <location>
        <begin position="29"/>
        <end position="83"/>
    </location>
</feature>
<dbReference type="HOGENOM" id="CLU_2540682_0_0_11"/>
<gene>
    <name evidence="2" type="ordered locus">Srot_0589</name>
</gene>
<sequence>MIRTKAFAFGNAALLTGVCAGLLAVAQAQPAAADAELCGDTPHFSGCLSDDGSTRGCIHTRHGHIRLCNDDGGRWRDRDRWDD</sequence>
<reference evidence="2 3" key="1">
    <citation type="journal article" date="2010" name="Stand. Genomic Sci.">
        <title>Complete genome sequence of Segniliparus rotundus type strain (CDC 1076).</title>
        <authorList>
            <person name="Sikorski J."/>
            <person name="Lapidus A."/>
            <person name="Copeland A."/>
            <person name="Misra M."/>
            <person name="Glavina Del Rio T."/>
            <person name="Nolan M."/>
            <person name="Lucas S."/>
            <person name="Chen F."/>
            <person name="Tice H."/>
            <person name="Cheng J.F."/>
            <person name="Jando M."/>
            <person name="Schneider S."/>
            <person name="Bruce D."/>
            <person name="Goodwin L."/>
            <person name="Pitluck S."/>
            <person name="Liolios K."/>
            <person name="Mikhailova N."/>
            <person name="Pati A."/>
            <person name="Ivanova N."/>
            <person name="Mavromatis K."/>
            <person name="Chen A."/>
            <person name="Palaniappan K."/>
            <person name="Chertkov O."/>
            <person name="Land M."/>
            <person name="Hauser L."/>
            <person name="Chang Y.J."/>
            <person name="Jeffries C.D."/>
            <person name="Brettin T."/>
            <person name="Detter J.C."/>
            <person name="Han C."/>
            <person name="Rohde M."/>
            <person name="Goker M."/>
            <person name="Bristow J."/>
            <person name="Eisen J.A."/>
            <person name="Markowitz V."/>
            <person name="Hugenholtz P."/>
            <person name="Kyrpides N.C."/>
            <person name="Klenk H.P."/>
        </authorList>
    </citation>
    <scope>NUCLEOTIDE SEQUENCE [LARGE SCALE GENOMIC DNA]</scope>
    <source>
        <strain evidence="3">ATCC BAA-972 / CDC 1076 / CIP 108378 / DSM 44985 / JCM 13578</strain>
    </source>
</reference>
<dbReference type="AlphaFoldDB" id="D6ZCM9"/>